<name>A0A3S0ZKN6_ELYCH</name>
<reference evidence="1 2" key="1">
    <citation type="submission" date="2019-01" db="EMBL/GenBank/DDBJ databases">
        <title>A draft genome assembly of the solar-powered sea slug Elysia chlorotica.</title>
        <authorList>
            <person name="Cai H."/>
            <person name="Li Q."/>
            <person name="Fang X."/>
            <person name="Li J."/>
            <person name="Curtis N.E."/>
            <person name="Altenburger A."/>
            <person name="Shibata T."/>
            <person name="Feng M."/>
            <person name="Maeda T."/>
            <person name="Schwartz J.A."/>
            <person name="Shigenobu S."/>
            <person name="Lundholm N."/>
            <person name="Nishiyama T."/>
            <person name="Yang H."/>
            <person name="Hasebe M."/>
            <person name="Li S."/>
            <person name="Pierce S.K."/>
            <person name="Wang J."/>
        </authorList>
    </citation>
    <scope>NUCLEOTIDE SEQUENCE [LARGE SCALE GENOMIC DNA]</scope>
    <source>
        <strain evidence="1">EC2010</strain>
        <tissue evidence="1">Whole organism of an adult</tissue>
    </source>
</reference>
<evidence type="ECO:0000313" key="1">
    <source>
        <dbReference type="EMBL" id="RUS79959.1"/>
    </source>
</evidence>
<dbReference type="AlphaFoldDB" id="A0A3S0ZKN6"/>
<dbReference type="EMBL" id="RQTK01000419">
    <property type="protein sequence ID" value="RUS79959.1"/>
    <property type="molecule type" value="Genomic_DNA"/>
</dbReference>
<sequence>GVRRLWSSYFKQGYRALQDTAVTPIRATYDPDEWKFSTLQSVKGRDGCALFTYTACNRGLSPGTPNVCSERFLLEWSNCESKAPFSCRIPAQPLKSLQIKKGKRFEVNENLGFEMFFTDRPTSNDTAPFLCRKEGMSTVYSISSPADRAVLTFIAENVQHHLRQLGLTQAQYETGLFWVQDLSTPGCDALLLQRTGGTDFTNGHIVSWPCDKRLRALCKAEVSVQGTKPPELSVTPNPNMVLNKEEVRVHSDLMLSANGMVPAWTQRSLRIVCKAGLTSTLQNVTFFRDNTPVATTRAQKQSTPSEIPYYLDEALQFQQHTNDAIEITGYYHCEVNDLKTNAILKSNRLFLQPTDFEIYSARFELSQGSSPLEWNTFKQQLLFDSMGGLFAEGHRVSSHLNTVFGLEGYKAKIVSLTTRGLSMMAYIYRKIPYVSKDSSFNRPVNKIKLDRLKRIAKTIPGMFAGSSKIRSVSIQSIDHCLKKNITLLETVSTHHLPDMPSDTTWTSTSRCSGILNIIN</sequence>
<dbReference type="OrthoDB" id="10579861at2759"/>
<organism evidence="1 2">
    <name type="scientific">Elysia chlorotica</name>
    <name type="common">Eastern emerald elysia</name>
    <name type="synonym">Sea slug</name>
    <dbReference type="NCBI Taxonomy" id="188477"/>
    <lineage>
        <taxon>Eukaryota</taxon>
        <taxon>Metazoa</taxon>
        <taxon>Spiralia</taxon>
        <taxon>Lophotrochozoa</taxon>
        <taxon>Mollusca</taxon>
        <taxon>Gastropoda</taxon>
        <taxon>Heterobranchia</taxon>
        <taxon>Euthyneura</taxon>
        <taxon>Panpulmonata</taxon>
        <taxon>Sacoglossa</taxon>
        <taxon>Placobranchoidea</taxon>
        <taxon>Plakobranchidae</taxon>
        <taxon>Elysia</taxon>
    </lineage>
</organism>
<proteinExistence type="predicted"/>
<feature type="non-terminal residue" evidence="1">
    <location>
        <position position="519"/>
    </location>
</feature>
<feature type="non-terminal residue" evidence="1">
    <location>
        <position position="1"/>
    </location>
</feature>
<evidence type="ECO:0000313" key="2">
    <source>
        <dbReference type="Proteomes" id="UP000271974"/>
    </source>
</evidence>
<accession>A0A3S0ZKN6</accession>
<comment type="caution">
    <text evidence="1">The sequence shown here is derived from an EMBL/GenBank/DDBJ whole genome shotgun (WGS) entry which is preliminary data.</text>
</comment>
<keyword evidence="2" id="KW-1185">Reference proteome</keyword>
<gene>
    <name evidence="1" type="ORF">EGW08_012303</name>
</gene>
<dbReference type="Proteomes" id="UP000271974">
    <property type="component" value="Unassembled WGS sequence"/>
</dbReference>
<protein>
    <submittedName>
        <fullName evidence="1">Uncharacterized protein</fullName>
    </submittedName>
</protein>